<protein>
    <recommendedName>
        <fullName evidence="8">BHLH domain-containing protein</fullName>
    </recommendedName>
</protein>
<dbReference type="GO" id="GO:0005634">
    <property type="term" value="C:nucleus"/>
    <property type="evidence" value="ECO:0007669"/>
    <property type="project" value="UniProtKB-SubCell"/>
</dbReference>
<keyword evidence="3" id="KW-0804">Transcription</keyword>
<keyword evidence="2" id="KW-0805">Transcription regulation</keyword>
<organism evidence="6 7">
    <name type="scientific">Erythranthe guttata</name>
    <name type="common">Yellow monkey flower</name>
    <name type="synonym">Mimulus guttatus</name>
    <dbReference type="NCBI Taxonomy" id="4155"/>
    <lineage>
        <taxon>Eukaryota</taxon>
        <taxon>Viridiplantae</taxon>
        <taxon>Streptophyta</taxon>
        <taxon>Embryophyta</taxon>
        <taxon>Tracheophyta</taxon>
        <taxon>Spermatophyta</taxon>
        <taxon>Magnoliopsida</taxon>
        <taxon>eudicotyledons</taxon>
        <taxon>Gunneridae</taxon>
        <taxon>Pentapetalae</taxon>
        <taxon>asterids</taxon>
        <taxon>lamiids</taxon>
        <taxon>Lamiales</taxon>
        <taxon>Phrymaceae</taxon>
        <taxon>Erythranthe</taxon>
    </lineage>
</organism>
<accession>A0A022RVU8</accession>
<gene>
    <name evidence="6" type="ORF">MIMGU_mgv1a015324mg</name>
</gene>
<comment type="subcellular location">
    <subcellularLocation>
        <location evidence="1">Nucleus</location>
    </subcellularLocation>
</comment>
<evidence type="ECO:0000256" key="4">
    <source>
        <dbReference type="ARBA" id="ARBA00023242"/>
    </source>
</evidence>
<evidence type="ECO:0000256" key="2">
    <source>
        <dbReference type="ARBA" id="ARBA00023015"/>
    </source>
</evidence>
<keyword evidence="7" id="KW-1185">Reference proteome</keyword>
<evidence type="ECO:0000313" key="7">
    <source>
        <dbReference type="Proteomes" id="UP000030748"/>
    </source>
</evidence>
<evidence type="ECO:0000256" key="3">
    <source>
        <dbReference type="ARBA" id="ARBA00023163"/>
    </source>
</evidence>
<keyword evidence="4" id="KW-0539">Nucleus</keyword>
<dbReference type="EMBL" id="KI630214">
    <property type="protein sequence ID" value="EYU44184.1"/>
    <property type="molecule type" value="Genomic_DNA"/>
</dbReference>
<evidence type="ECO:0000256" key="1">
    <source>
        <dbReference type="ARBA" id="ARBA00004123"/>
    </source>
</evidence>
<feature type="region of interest" description="Disordered" evidence="5">
    <location>
        <begin position="61"/>
        <end position="98"/>
    </location>
</feature>
<evidence type="ECO:0000313" key="6">
    <source>
        <dbReference type="EMBL" id="EYU44184.1"/>
    </source>
</evidence>
<sequence>MVVVIKYPLTYNPPYNAISSHPLHRQPPRNSSTITHHRRRLLHPITVMGLKPRIHVPAAVGRLRRSRPPHSKRKLAKPRVLSSSHRRRSTHIGGGASVSDKLDALRNLVPSQNAEMINPDQDLFEETADYIVLLKTQVLVLQKLVDLYGSNTPQENQAAAV</sequence>
<dbReference type="GO" id="GO:0006355">
    <property type="term" value="P:regulation of DNA-templated transcription"/>
    <property type="evidence" value="ECO:0007669"/>
    <property type="project" value="InterPro"/>
</dbReference>
<dbReference type="AlphaFoldDB" id="A0A022RVU8"/>
<feature type="compositionally biased region" description="Basic residues" evidence="5">
    <location>
        <begin position="62"/>
        <end position="77"/>
    </location>
</feature>
<dbReference type="InterPro" id="IPR044660">
    <property type="entry name" value="IBH1-like"/>
</dbReference>
<dbReference type="Proteomes" id="UP000030748">
    <property type="component" value="Unassembled WGS sequence"/>
</dbReference>
<dbReference type="PANTHER" id="PTHR33124:SF57">
    <property type="entry name" value="TRANSCRIPTION FACTOR UPBEAT-LIKE PROTEIN"/>
    <property type="match status" value="1"/>
</dbReference>
<dbReference type="eggNOG" id="ENOG502S6T9">
    <property type="taxonomic scope" value="Eukaryota"/>
</dbReference>
<dbReference type="InterPro" id="IPR044549">
    <property type="entry name" value="bHLH_AtIBH1-like"/>
</dbReference>
<proteinExistence type="predicted"/>
<dbReference type="PANTHER" id="PTHR33124">
    <property type="entry name" value="TRANSCRIPTION FACTOR IBH1-LIKE 1"/>
    <property type="match status" value="1"/>
</dbReference>
<name>A0A022RVU8_ERYGU</name>
<evidence type="ECO:0008006" key="8">
    <source>
        <dbReference type="Google" id="ProtNLM"/>
    </source>
</evidence>
<reference evidence="6 7" key="1">
    <citation type="journal article" date="2013" name="Proc. Natl. Acad. Sci. U.S.A.">
        <title>Fine-scale variation in meiotic recombination in Mimulus inferred from population shotgun sequencing.</title>
        <authorList>
            <person name="Hellsten U."/>
            <person name="Wright K.M."/>
            <person name="Jenkins J."/>
            <person name="Shu S."/>
            <person name="Yuan Y."/>
            <person name="Wessler S.R."/>
            <person name="Schmutz J."/>
            <person name="Willis J.H."/>
            <person name="Rokhsar D.S."/>
        </authorList>
    </citation>
    <scope>NUCLEOTIDE SEQUENCE [LARGE SCALE GENOMIC DNA]</scope>
    <source>
        <strain evidence="7">cv. DUN x IM62</strain>
    </source>
</reference>
<evidence type="ECO:0000256" key="5">
    <source>
        <dbReference type="SAM" id="MobiDB-lite"/>
    </source>
</evidence>
<dbReference type="CDD" id="cd11444">
    <property type="entry name" value="bHLH_AtIBH1_like"/>
    <property type="match status" value="1"/>
</dbReference>
<dbReference type="PhylomeDB" id="A0A022RVU8"/>